<evidence type="ECO:0000313" key="1">
    <source>
        <dbReference type="EMBL" id="RIA90509.1"/>
    </source>
</evidence>
<gene>
    <name evidence="1" type="ORF">C1645_823294</name>
</gene>
<proteinExistence type="predicted"/>
<dbReference type="AlphaFoldDB" id="A0A397SZN3"/>
<dbReference type="EMBL" id="QKYT01000179">
    <property type="protein sequence ID" value="RIA90509.1"/>
    <property type="molecule type" value="Genomic_DNA"/>
</dbReference>
<sequence length="57" mass="5455">AVSPTSSAGIVAAAQPTLSARIAAVSPTSSAEVVVAAQPTSSSAEIVTFTANQVNIG</sequence>
<comment type="caution">
    <text evidence="1">The sequence shown here is derived from an EMBL/GenBank/DDBJ whole genome shotgun (WGS) entry which is preliminary data.</text>
</comment>
<name>A0A397SZN3_9GLOM</name>
<keyword evidence="2" id="KW-1185">Reference proteome</keyword>
<dbReference type="Proteomes" id="UP000265703">
    <property type="component" value="Unassembled WGS sequence"/>
</dbReference>
<feature type="non-terminal residue" evidence="1">
    <location>
        <position position="1"/>
    </location>
</feature>
<reference evidence="1 2" key="1">
    <citation type="submission" date="2018-06" db="EMBL/GenBank/DDBJ databases">
        <title>Comparative genomics reveals the genomic features of Rhizophagus irregularis, R. cerebriforme, R. diaphanum and Gigaspora rosea, and their symbiotic lifestyle signature.</title>
        <authorList>
            <person name="Morin E."/>
            <person name="San Clemente H."/>
            <person name="Chen E.C.H."/>
            <person name="De La Providencia I."/>
            <person name="Hainaut M."/>
            <person name="Kuo A."/>
            <person name="Kohler A."/>
            <person name="Murat C."/>
            <person name="Tang N."/>
            <person name="Roy S."/>
            <person name="Loubradou J."/>
            <person name="Henrissat B."/>
            <person name="Grigoriev I.V."/>
            <person name="Corradi N."/>
            <person name="Roux C."/>
            <person name="Martin F.M."/>
        </authorList>
    </citation>
    <scope>NUCLEOTIDE SEQUENCE [LARGE SCALE GENOMIC DNA]</scope>
    <source>
        <strain evidence="1 2">DAOM 227022</strain>
    </source>
</reference>
<evidence type="ECO:0000313" key="2">
    <source>
        <dbReference type="Proteomes" id="UP000265703"/>
    </source>
</evidence>
<accession>A0A397SZN3</accession>
<protein>
    <submittedName>
        <fullName evidence="1">Uncharacterized protein</fullName>
    </submittedName>
</protein>
<organism evidence="1 2">
    <name type="scientific">Glomus cerebriforme</name>
    <dbReference type="NCBI Taxonomy" id="658196"/>
    <lineage>
        <taxon>Eukaryota</taxon>
        <taxon>Fungi</taxon>
        <taxon>Fungi incertae sedis</taxon>
        <taxon>Mucoromycota</taxon>
        <taxon>Glomeromycotina</taxon>
        <taxon>Glomeromycetes</taxon>
        <taxon>Glomerales</taxon>
        <taxon>Glomeraceae</taxon>
        <taxon>Glomus</taxon>
    </lineage>
</organism>